<evidence type="ECO:0000313" key="2">
    <source>
        <dbReference type="Proteomes" id="UP000013523"/>
    </source>
</evidence>
<accession>R4K3G4</accession>
<dbReference type="Pfam" id="PF13730">
    <property type="entry name" value="HTH_36"/>
    <property type="match status" value="1"/>
</dbReference>
<dbReference type="EMBL" id="CP003261">
    <property type="protein sequence ID" value="AGK97118.1"/>
    <property type="molecule type" value="Genomic_DNA"/>
</dbReference>
<sequence length="196" mass="22458">MKKGEILDKVYKSNLPSRAKQIMFYLINRANTEGTCFPSVRTIAKDCGVSERTVQRTMKVIFEAGFVIKENRYRDNGGQSSNLYKLQIELENKVDNQPVTNKKKTKEEKNGDTKSIETVTFHDYIDENEIKENLNSEKQTAVNILVQKIVQGEKLTIKTKCHPMQFQQKAKKLNICEAVTQLKNLCHGVSDNLYPP</sequence>
<protein>
    <submittedName>
        <fullName evidence="1">Putative transcriptional regulator</fullName>
    </submittedName>
</protein>
<dbReference type="STRING" id="86416.Clopa_2244"/>
<proteinExistence type="predicted"/>
<gene>
    <name evidence="1" type="ORF">Clopa_2244</name>
</gene>
<name>R4K3G4_CLOPA</name>
<dbReference type="AlphaFoldDB" id="R4K3G4"/>
<keyword evidence="2" id="KW-1185">Reference proteome</keyword>
<dbReference type="HOGENOM" id="CLU_1388152_0_0_9"/>
<dbReference type="RefSeq" id="WP_015615424.1">
    <property type="nucleotide sequence ID" value="NC_021182.1"/>
</dbReference>
<reference evidence="1 2" key="1">
    <citation type="submission" date="2012-01" db="EMBL/GenBank/DDBJ databases">
        <title>Complete sequence of chromosome of Clostridium pasteurianum BC1.</title>
        <authorList>
            <consortium name="US DOE Joint Genome Institute"/>
            <person name="Lucas S."/>
            <person name="Han J."/>
            <person name="Lapidus A."/>
            <person name="Cheng J.-F."/>
            <person name="Goodwin L."/>
            <person name="Pitluck S."/>
            <person name="Peters L."/>
            <person name="Mikhailova N."/>
            <person name="Teshima H."/>
            <person name="Detter J.C."/>
            <person name="Han C."/>
            <person name="Tapia R."/>
            <person name="Land M."/>
            <person name="Hauser L."/>
            <person name="Kyrpides N."/>
            <person name="Ivanova N."/>
            <person name="Pagani I."/>
            <person name="Dunn J."/>
            <person name="Taghavi S."/>
            <person name="Francis A."/>
            <person name="van der Lelie D."/>
            <person name="Woyke T."/>
        </authorList>
    </citation>
    <scope>NUCLEOTIDE SEQUENCE [LARGE SCALE GENOMIC DNA]</scope>
    <source>
        <strain evidence="1 2">BC1</strain>
    </source>
</reference>
<dbReference type="PATRIC" id="fig|86416.3.peg.2222"/>
<dbReference type="Proteomes" id="UP000013523">
    <property type="component" value="Chromosome"/>
</dbReference>
<dbReference type="Gene3D" id="1.10.10.10">
    <property type="entry name" value="Winged helix-like DNA-binding domain superfamily/Winged helix DNA-binding domain"/>
    <property type="match status" value="1"/>
</dbReference>
<dbReference type="OrthoDB" id="9799748at2"/>
<dbReference type="InterPro" id="IPR036388">
    <property type="entry name" value="WH-like_DNA-bd_sf"/>
</dbReference>
<dbReference type="eggNOG" id="COG2188">
    <property type="taxonomic scope" value="Bacteria"/>
</dbReference>
<organism evidence="1 2">
    <name type="scientific">Clostridium pasteurianum BC1</name>
    <dbReference type="NCBI Taxonomy" id="86416"/>
    <lineage>
        <taxon>Bacteria</taxon>
        <taxon>Bacillati</taxon>
        <taxon>Bacillota</taxon>
        <taxon>Clostridia</taxon>
        <taxon>Eubacteriales</taxon>
        <taxon>Clostridiaceae</taxon>
        <taxon>Clostridium</taxon>
    </lineage>
</organism>
<evidence type="ECO:0000313" key="1">
    <source>
        <dbReference type="EMBL" id="AGK97118.1"/>
    </source>
</evidence>
<dbReference type="KEGG" id="cpas:Clopa_2244"/>